<dbReference type="Pfam" id="PF00392">
    <property type="entry name" value="GntR"/>
    <property type="match status" value="1"/>
</dbReference>
<dbReference type="InterPro" id="IPR036390">
    <property type="entry name" value="WH_DNA-bd_sf"/>
</dbReference>
<dbReference type="InterPro" id="IPR000524">
    <property type="entry name" value="Tscrpt_reg_HTH_GntR"/>
</dbReference>
<dbReference type="InterPro" id="IPR036388">
    <property type="entry name" value="WH-like_DNA-bd_sf"/>
</dbReference>
<keyword evidence="2" id="KW-0238">DNA-binding</keyword>
<dbReference type="Gene3D" id="1.20.120.530">
    <property type="entry name" value="GntR ligand-binding domain-like"/>
    <property type="match status" value="1"/>
</dbReference>
<organism evidence="5 6">
    <name type="scientific">Sabulicella glaciei</name>
    <dbReference type="NCBI Taxonomy" id="2984948"/>
    <lineage>
        <taxon>Bacteria</taxon>
        <taxon>Pseudomonadati</taxon>
        <taxon>Pseudomonadota</taxon>
        <taxon>Alphaproteobacteria</taxon>
        <taxon>Acetobacterales</taxon>
        <taxon>Acetobacteraceae</taxon>
        <taxon>Sabulicella</taxon>
    </lineage>
</organism>
<keyword evidence="3" id="KW-0804">Transcription</keyword>
<keyword evidence="6" id="KW-1185">Reference proteome</keyword>
<dbReference type="Pfam" id="PF07729">
    <property type="entry name" value="FCD"/>
    <property type="match status" value="1"/>
</dbReference>
<evidence type="ECO:0000259" key="4">
    <source>
        <dbReference type="PROSITE" id="PS50949"/>
    </source>
</evidence>
<dbReference type="SMART" id="SM00895">
    <property type="entry name" value="FCD"/>
    <property type="match status" value="1"/>
</dbReference>
<sequence>MEPRISAAELVYRRLRSAILSLALPPGATLARAELAARLGLSQTPVREALLRLHEEGLVEVVPQSATRVARIDLDAARQAHFLRLAVEVELVRRLAQEGAALAQILPKELERQRALLEGGDEAGFSDADADFHAALYEAGGVEGLWHLVRSRTGNLDRLRRLHLPAPGKAEAILAEHCALAEAILGGRALEAEDRLRGHMSGTFAQVEDIRRAYPEYF</sequence>
<evidence type="ECO:0000313" key="5">
    <source>
        <dbReference type="EMBL" id="MCW8088397.1"/>
    </source>
</evidence>
<comment type="caution">
    <text evidence="5">The sequence shown here is derived from an EMBL/GenBank/DDBJ whole genome shotgun (WGS) entry which is preliminary data.</text>
</comment>
<accession>A0ABT3P1V9</accession>
<dbReference type="SUPFAM" id="SSF48008">
    <property type="entry name" value="GntR ligand-binding domain-like"/>
    <property type="match status" value="1"/>
</dbReference>
<evidence type="ECO:0000256" key="3">
    <source>
        <dbReference type="ARBA" id="ARBA00023163"/>
    </source>
</evidence>
<dbReference type="InterPro" id="IPR011711">
    <property type="entry name" value="GntR_C"/>
</dbReference>
<protein>
    <submittedName>
        <fullName evidence="5">GntR family transcriptional regulator</fullName>
    </submittedName>
</protein>
<dbReference type="InterPro" id="IPR008920">
    <property type="entry name" value="TF_FadR/GntR_C"/>
</dbReference>
<evidence type="ECO:0000256" key="2">
    <source>
        <dbReference type="ARBA" id="ARBA00023125"/>
    </source>
</evidence>
<dbReference type="PANTHER" id="PTHR43537">
    <property type="entry name" value="TRANSCRIPTIONAL REGULATOR, GNTR FAMILY"/>
    <property type="match status" value="1"/>
</dbReference>
<dbReference type="SUPFAM" id="SSF46785">
    <property type="entry name" value="Winged helix' DNA-binding domain"/>
    <property type="match status" value="1"/>
</dbReference>
<dbReference type="Gene3D" id="1.10.10.10">
    <property type="entry name" value="Winged helix-like DNA-binding domain superfamily/Winged helix DNA-binding domain"/>
    <property type="match status" value="1"/>
</dbReference>
<dbReference type="PANTHER" id="PTHR43537:SF45">
    <property type="entry name" value="GNTR FAMILY REGULATORY PROTEIN"/>
    <property type="match status" value="1"/>
</dbReference>
<proteinExistence type="predicted"/>
<dbReference type="CDD" id="cd07377">
    <property type="entry name" value="WHTH_GntR"/>
    <property type="match status" value="1"/>
</dbReference>
<dbReference type="Proteomes" id="UP001526430">
    <property type="component" value="Unassembled WGS sequence"/>
</dbReference>
<evidence type="ECO:0000313" key="6">
    <source>
        <dbReference type="Proteomes" id="UP001526430"/>
    </source>
</evidence>
<dbReference type="SMART" id="SM00345">
    <property type="entry name" value="HTH_GNTR"/>
    <property type="match status" value="1"/>
</dbReference>
<gene>
    <name evidence="5" type="ORF">OF850_22710</name>
</gene>
<dbReference type="EMBL" id="JAPFQI010000036">
    <property type="protein sequence ID" value="MCW8088397.1"/>
    <property type="molecule type" value="Genomic_DNA"/>
</dbReference>
<feature type="domain" description="HTH gntR-type" evidence="4">
    <location>
        <begin position="5"/>
        <end position="72"/>
    </location>
</feature>
<keyword evidence="1" id="KW-0805">Transcription regulation</keyword>
<name>A0ABT3P1V9_9PROT</name>
<dbReference type="PROSITE" id="PS50949">
    <property type="entry name" value="HTH_GNTR"/>
    <property type="match status" value="1"/>
</dbReference>
<reference evidence="5 6" key="1">
    <citation type="submission" date="2022-10" db="EMBL/GenBank/DDBJ databases">
        <title>Roseococcus glaciei nov., sp. nov., isolated from glacier.</title>
        <authorList>
            <person name="Liu Q."/>
            <person name="Xin Y.-H."/>
        </authorList>
    </citation>
    <scope>NUCLEOTIDE SEQUENCE [LARGE SCALE GENOMIC DNA]</scope>
    <source>
        <strain evidence="5 6">MDT2-1-1</strain>
    </source>
</reference>
<evidence type="ECO:0000256" key="1">
    <source>
        <dbReference type="ARBA" id="ARBA00023015"/>
    </source>
</evidence>